<accession>A0AA41X8C9</accession>
<keyword evidence="1" id="KW-1133">Transmembrane helix</keyword>
<evidence type="ECO:0000256" key="1">
    <source>
        <dbReference type="SAM" id="Phobius"/>
    </source>
</evidence>
<keyword evidence="1" id="KW-0472">Membrane</keyword>
<dbReference type="PANTHER" id="PTHR37309:SF1">
    <property type="entry name" value="SLR0284 PROTEIN"/>
    <property type="match status" value="1"/>
</dbReference>
<name>A0AA41X8C9_9BACI</name>
<dbReference type="PANTHER" id="PTHR37309">
    <property type="entry name" value="SLR0284 PROTEIN"/>
    <property type="match status" value="1"/>
</dbReference>
<keyword evidence="3" id="KW-1185">Reference proteome</keyword>
<dbReference type="Pfam" id="PF04020">
    <property type="entry name" value="Phage_holin_4_2"/>
    <property type="match status" value="1"/>
</dbReference>
<dbReference type="RefSeq" id="WP_254760533.1">
    <property type="nucleotide sequence ID" value="NZ_JANCLT010000013.1"/>
</dbReference>
<proteinExistence type="predicted"/>
<reference evidence="2" key="1">
    <citation type="submission" date="2022-07" db="EMBL/GenBank/DDBJ databases">
        <authorList>
            <person name="Li W.-J."/>
            <person name="Deng Q.-Q."/>
        </authorList>
    </citation>
    <scope>NUCLEOTIDE SEQUENCE</scope>
    <source>
        <strain evidence="2">SYSU M60031</strain>
    </source>
</reference>
<feature type="transmembrane region" description="Helical" evidence="1">
    <location>
        <begin position="29"/>
        <end position="47"/>
    </location>
</feature>
<protein>
    <submittedName>
        <fullName evidence="2">Phage holin family protein</fullName>
    </submittedName>
</protein>
<organism evidence="2 3">
    <name type="scientific">Ectobacillus ponti</name>
    <dbReference type="NCBI Taxonomy" id="2961894"/>
    <lineage>
        <taxon>Bacteria</taxon>
        <taxon>Bacillati</taxon>
        <taxon>Bacillota</taxon>
        <taxon>Bacilli</taxon>
        <taxon>Bacillales</taxon>
        <taxon>Bacillaceae</taxon>
        <taxon>Ectobacillus</taxon>
    </lineage>
</organism>
<dbReference type="AlphaFoldDB" id="A0AA41X8C9"/>
<comment type="caution">
    <text evidence="2">The sequence shown here is derived from an EMBL/GenBank/DDBJ whole genome shotgun (WGS) entry which is preliminary data.</text>
</comment>
<evidence type="ECO:0000313" key="2">
    <source>
        <dbReference type="EMBL" id="MCP8970612.1"/>
    </source>
</evidence>
<keyword evidence="1" id="KW-0812">Transmembrane</keyword>
<dbReference type="InterPro" id="IPR007165">
    <property type="entry name" value="Phage_holin_4_2"/>
</dbReference>
<dbReference type="Proteomes" id="UP001156102">
    <property type="component" value="Unassembled WGS sequence"/>
</dbReference>
<sequence length="125" mass="13382">MRWILSILLNGLVLIVVAGLMKILVPDSFYIANIGTAIVASVILSLLNVFVKPLLILVTLPITVVTFGFFLVVINAITLKMADAILGSSFDIQGFGAAVAAAIGISVFNMLIDRAILRPLSERKE</sequence>
<dbReference type="EMBL" id="JANCLT010000013">
    <property type="protein sequence ID" value="MCP8970612.1"/>
    <property type="molecule type" value="Genomic_DNA"/>
</dbReference>
<feature type="transmembrane region" description="Helical" evidence="1">
    <location>
        <begin position="97"/>
        <end position="117"/>
    </location>
</feature>
<gene>
    <name evidence="2" type="ORF">NK662_19015</name>
</gene>
<feature type="transmembrane region" description="Helical" evidence="1">
    <location>
        <begin position="54"/>
        <end position="77"/>
    </location>
</feature>
<evidence type="ECO:0000313" key="3">
    <source>
        <dbReference type="Proteomes" id="UP001156102"/>
    </source>
</evidence>